<reference evidence="1" key="1">
    <citation type="journal article" date="2020" name="mSystems">
        <title>Genome- and Community-Level Interaction Insights into Carbon Utilization and Element Cycling Functions of Hydrothermarchaeota in Hydrothermal Sediment.</title>
        <authorList>
            <person name="Zhou Z."/>
            <person name="Liu Y."/>
            <person name="Xu W."/>
            <person name="Pan J."/>
            <person name="Luo Z.H."/>
            <person name="Li M."/>
        </authorList>
    </citation>
    <scope>NUCLEOTIDE SEQUENCE [LARGE SCALE GENOMIC DNA]</scope>
    <source>
        <strain evidence="1">HyVt-45</strain>
    </source>
</reference>
<gene>
    <name evidence="1" type="ORF">ENJ03_00695</name>
</gene>
<dbReference type="EMBL" id="DRKW01000039">
    <property type="protein sequence ID" value="HEB73725.1"/>
    <property type="molecule type" value="Genomic_DNA"/>
</dbReference>
<organism evidence="1">
    <name type="scientific">Desulfofervidus auxilii</name>
    <dbReference type="NCBI Taxonomy" id="1621989"/>
    <lineage>
        <taxon>Bacteria</taxon>
        <taxon>Pseudomonadati</taxon>
        <taxon>Thermodesulfobacteriota</taxon>
        <taxon>Candidatus Desulfofervidia</taxon>
        <taxon>Candidatus Desulfofervidales</taxon>
        <taxon>Candidatus Desulfofervidaceae</taxon>
        <taxon>Candidatus Desulfofervidus</taxon>
    </lineage>
</organism>
<comment type="caution">
    <text evidence="1">The sequence shown here is derived from an EMBL/GenBank/DDBJ whole genome shotgun (WGS) entry which is preliminary data.</text>
</comment>
<sequence>MKYIQGVPRRQTILFPKAIDDYIEEENPVQFIDAFVDNLDLEGLGFKHTKLKSTG</sequence>
<name>A0A7V1I3E0_DESA2</name>
<dbReference type="AlphaFoldDB" id="A0A7V1I3E0"/>
<dbReference type="Proteomes" id="UP000886268">
    <property type="component" value="Unassembled WGS sequence"/>
</dbReference>
<proteinExistence type="predicted"/>
<feature type="non-terminal residue" evidence="1">
    <location>
        <position position="55"/>
    </location>
</feature>
<evidence type="ECO:0000313" key="1">
    <source>
        <dbReference type="EMBL" id="HEB73725.1"/>
    </source>
</evidence>
<protein>
    <submittedName>
        <fullName evidence="1">IS5/IS1182 family transposase</fullName>
    </submittedName>
</protein>
<accession>A0A7V1I3E0</accession>